<keyword evidence="3" id="KW-1185">Reference proteome</keyword>
<dbReference type="Pfam" id="PF18803">
    <property type="entry name" value="CxC2"/>
    <property type="match status" value="1"/>
</dbReference>
<feature type="domain" description="CxC2-like cysteine cluster KDZ transposase-associated" evidence="1">
    <location>
        <begin position="66"/>
        <end position="143"/>
    </location>
</feature>
<evidence type="ECO:0000313" key="2">
    <source>
        <dbReference type="EMBL" id="KIK71839.1"/>
    </source>
</evidence>
<protein>
    <recommendedName>
        <fullName evidence="1">CxC2-like cysteine cluster KDZ transposase-associated domain-containing protein</fullName>
    </recommendedName>
</protein>
<feature type="non-terminal residue" evidence="2">
    <location>
        <position position="1"/>
    </location>
</feature>
<name>A0A0D0CWZ5_9AGAM</name>
<sequence length="299" mass="33724">VEQWTGTHFQESSLRLAGLTLHLGHDGGVCPSGVQDVPQEVPNEEWEPSQPVARPPHIQVPDNPGYLVVVDTSRVHYCNLAYCNCPGSPDPHIQLLGAGLFPASNACPSTVFTFRVLDNFLWDNVGCGTAAMNYFSKLKRITSTVFLHLVLDWYRELLRVARIWRVLELFKWNGFGHNLRAVGLGELVLFCLACPQKGVNLDPEIDKDIWKYSRTIIMDGNFKAKHMHDKKPDNQVFLMDGMGYVVGQKKYHGYLKAAKDTPEVGLVLLQLRTTIFYLIHFTMDLYACMEGNAISSHTY</sequence>
<gene>
    <name evidence="2" type="ORF">PAXRUDRAFT_181752</name>
</gene>
<dbReference type="InterPro" id="IPR041457">
    <property type="entry name" value="CxC2_KDZ-assoc"/>
</dbReference>
<reference evidence="2 3" key="1">
    <citation type="submission" date="2014-04" db="EMBL/GenBank/DDBJ databases">
        <authorList>
            <consortium name="DOE Joint Genome Institute"/>
            <person name="Kuo A."/>
            <person name="Kohler A."/>
            <person name="Jargeat P."/>
            <person name="Nagy L.G."/>
            <person name="Floudas D."/>
            <person name="Copeland A."/>
            <person name="Barry K.W."/>
            <person name="Cichocki N."/>
            <person name="Veneault-Fourrey C."/>
            <person name="LaButti K."/>
            <person name="Lindquist E.A."/>
            <person name="Lipzen A."/>
            <person name="Lundell T."/>
            <person name="Morin E."/>
            <person name="Murat C."/>
            <person name="Sun H."/>
            <person name="Tunlid A."/>
            <person name="Henrissat B."/>
            <person name="Grigoriev I.V."/>
            <person name="Hibbett D.S."/>
            <person name="Martin F."/>
            <person name="Nordberg H.P."/>
            <person name="Cantor M.N."/>
            <person name="Hua S.X."/>
        </authorList>
    </citation>
    <scope>NUCLEOTIDE SEQUENCE [LARGE SCALE GENOMIC DNA]</scope>
    <source>
        <strain evidence="2 3">Ve08.2h10</strain>
    </source>
</reference>
<dbReference type="Proteomes" id="UP000054538">
    <property type="component" value="Unassembled WGS sequence"/>
</dbReference>
<reference evidence="3" key="2">
    <citation type="submission" date="2015-01" db="EMBL/GenBank/DDBJ databases">
        <title>Evolutionary Origins and Diversification of the Mycorrhizal Mutualists.</title>
        <authorList>
            <consortium name="DOE Joint Genome Institute"/>
            <consortium name="Mycorrhizal Genomics Consortium"/>
            <person name="Kohler A."/>
            <person name="Kuo A."/>
            <person name="Nagy L.G."/>
            <person name="Floudas D."/>
            <person name="Copeland A."/>
            <person name="Barry K.W."/>
            <person name="Cichocki N."/>
            <person name="Veneault-Fourrey C."/>
            <person name="LaButti K."/>
            <person name="Lindquist E.A."/>
            <person name="Lipzen A."/>
            <person name="Lundell T."/>
            <person name="Morin E."/>
            <person name="Murat C."/>
            <person name="Riley R."/>
            <person name="Ohm R."/>
            <person name="Sun H."/>
            <person name="Tunlid A."/>
            <person name="Henrissat B."/>
            <person name="Grigoriev I.V."/>
            <person name="Hibbett D.S."/>
            <person name="Martin F."/>
        </authorList>
    </citation>
    <scope>NUCLEOTIDE SEQUENCE [LARGE SCALE GENOMIC DNA]</scope>
    <source>
        <strain evidence="3">Ve08.2h10</strain>
    </source>
</reference>
<dbReference type="OrthoDB" id="3149508at2759"/>
<dbReference type="AlphaFoldDB" id="A0A0D0CWZ5"/>
<proteinExistence type="predicted"/>
<evidence type="ECO:0000259" key="1">
    <source>
        <dbReference type="Pfam" id="PF18803"/>
    </source>
</evidence>
<accession>A0A0D0CWZ5</accession>
<dbReference type="HOGENOM" id="CLU_003703_11_0_1"/>
<dbReference type="STRING" id="930991.A0A0D0CWZ5"/>
<dbReference type="InParanoid" id="A0A0D0CWZ5"/>
<dbReference type="EMBL" id="KN831585">
    <property type="protein sequence ID" value="KIK71839.1"/>
    <property type="molecule type" value="Genomic_DNA"/>
</dbReference>
<organism evidence="2 3">
    <name type="scientific">Paxillus rubicundulus Ve08.2h10</name>
    <dbReference type="NCBI Taxonomy" id="930991"/>
    <lineage>
        <taxon>Eukaryota</taxon>
        <taxon>Fungi</taxon>
        <taxon>Dikarya</taxon>
        <taxon>Basidiomycota</taxon>
        <taxon>Agaricomycotina</taxon>
        <taxon>Agaricomycetes</taxon>
        <taxon>Agaricomycetidae</taxon>
        <taxon>Boletales</taxon>
        <taxon>Paxilineae</taxon>
        <taxon>Paxillaceae</taxon>
        <taxon>Paxillus</taxon>
    </lineage>
</organism>
<evidence type="ECO:0000313" key="3">
    <source>
        <dbReference type="Proteomes" id="UP000054538"/>
    </source>
</evidence>